<name>A0A7X4YUP3_9BACL</name>
<keyword evidence="3" id="KW-1185">Reference proteome</keyword>
<dbReference type="RefSeq" id="WP_161702355.1">
    <property type="nucleotide sequence ID" value="NZ_JAAAMU010000014.1"/>
</dbReference>
<evidence type="ECO:0000313" key="3">
    <source>
        <dbReference type="Proteomes" id="UP000558113"/>
    </source>
</evidence>
<gene>
    <name evidence="2" type="ORF">GT003_23225</name>
</gene>
<sequence>MKKLFSLILVIALASGIFGLLQPKPVSAATTVLNPVADTDTQSDVAAGTNATVNVSQWNNLFTKFSLSGM</sequence>
<dbReference type="EMBL" id="JAAAMU010000014">
    <property type="protein sequence ID" value="NBC71919.1"/>
    <property type="molecule type" value="Genomic_DNA"/>
</dbReference>
<feature type="signal peptide" evidence="1">
    <location>
        <begin position="1"/>
        <end position="28"/>
    </location>
</feature>
<proteinExistence type="predicted"/>
<reference evidence="2 3" key="1">
    <citation type="submission" date="2020-01" db="EMBL/GenBank/DDBJ databases">
        <title>Paenibacillus soybeanensis sp. nov. isolated from the nodules of soybean (Glycine max(L.) Merr).</title>
        <authorList>
            <person name="Wang H."/>
        </authorList>
    </citation>
    <scope>NUCLEOTIDE SEQUENCE [LARGE SCALE GENOMIC DNA]</scope>
    <source>
        <strain evidence="2 3">DSM 23054</strain>
    </source>
</reference>
<evidence type="ECO:0000256" key="1">
    <source>
        <dbReference type="SAM" id="SignalP"/>
    </source>
</evidence>
<keyword evidence="1" id="KW-0732">Signal</keyword>
<accession>A0A7X4YUP3</accession>
<protein>
    <submittedName>
        <fullName evidence="2">Uncharacterized protein</fullName>
    </submittedName>
</protein>
<organism evidence="2 3">
    <name type="scientific">Paenibacillus sacheonensis</name>
    <dbReference type="NCBI Taxonomy" id="742054"/>
    <lineage>
        <taxon>Bacteria</taxon>
        <taxon>Bacillati</taxon>
        <taxon>Bacillota</taxon>
        <taxon>Bacilli</taxon>
        <taxon>Bacillales</taxon>
        <taxon>Paenibacillaceae</taxon>
        <taxon>Paenibacillus</taxon>
    </lineage>
</organism>
<dbReference type="AlphaFoldDB" id="A0A7X4YUP3"/>
<dbReference type="Proteomes" id="UP000558113">
    <property type="component" value="Unassembled WGS sequence"/>
</dbReference>
<comment type="caution">
    <text evidence="2">The sequence shown here is derived from an EMBL/GenBank/DDBJ whole genome shotgun (WGS) entry which is preliminary data.</text>
</comment>
<feature type="chain" id="PRO_5031006109" evidence="1">
    <location>
        <begin position="29"/>
        <end position="70"/>
    </location>
</feature>
<evidence type="ECO:0000313" key="2">
    <source>
        <dbReference type="EMBL" id="NBC71919.1"/>
    </source>
</evidence>